<accession>A0AAV4XLT5</accession>
<comment type="caution">
    <text evidence="2">The sequence shown here is derived from an EMBL/GenBank/DDBJ whole genome shotgun (WGS) entry which is preliminary data.</text>
</comment>
<dbReference type="InterPro" id="IPR007712">
    <property type="entry name" value="RelE/ParE_toxin"/>
</dbReference>
<dbReference type="InterPro" id="IPR035093">
    <property type="entry name" value="RelE/ParE_toxin_dom_sf"/>
</dbReference>
<sequence length="84" mass="10102">MAPLLEIRWERQKIAKQLRTYSPEIRKAFERALDKIRRTPRQKPLKGHLKGLYSVRANRSYRIVYTYDKTSVVVREIGDHKDVY</sequence>
<dbReference type="Pfam" id="PF05016">
    <property type="entry name" value="ParE_toxin"/>
    <property type="match status" value="1"/>
</dbReference>
<gene>
    <name evidence="2" type="ORF">CEXT_335531</name>
</gene>
<evidence type="ECO:0008006" key="4">
    <source>
        <dbReference type="Google" id="ProtNLM"/>
    </source>
</evidence>
<organism evidence="2 3">
    <name type="scientific">Caerostris extrusa</name>
    <name type="common">Bark spider</name>
    <name type="synonym">Caerostris bankana</name>
    <dbReference type="NCBI Taxonomy" id="172846"/>
    <lineage>
        <taxon>Eukaryota</taxon>
        <taxon>Metazoa</taxon>
        <taxon>Ecdysozoa</taxon>
        <taxon>Arthropoda</taxon>
        <taxon>Chelicerata</taxon>
        <taxon>Arachnida</taxon>
        <taxon>Araneae</taxon>
        <taxon>Araneomorphae</taxon>
        <taxon>Entelegynae</taxon>
        <taxon>Araneoidea</taxon>
        <taxon>Araneidae</taxon>
        <taxon>Caerostris</taxon>
    </lineage>
</organism>
<dbReference type="AlphaFoldDB" id="A0AAV4XLT5"/>
<evidence type="ECO:0000256" key="1">
    <source>
        <dbReference type="ARBA" id="ARBA00022649"/>
    </source>
</evidence>
<evidence type="ECO:0000313" key="2">
    <source>
        <dbReference type="EMBL" id="GIY95627.1"/>
    </source>
</evidence>
<reference evidence="2 3" key="1">
    <citation type="submission" date="2021-06" db="EMBL/GenBank/DDBJ databases">
        <title>Caerostris extrusa draft genome.</title>
        <authorList>
            <person name="Kono N."/>
            <person name="Arakawa K."/>
        </authorList>
    </citation>
    <scope>NUCLEOTIDE SEQUENCE [LARGE SCALE GENOMIC DNA]</scope>
</reference>
<dbReference type="EMBL" id="BPLR01000554">
    <property type="protein sequence ID" value="GIY95627.1"/>
    <property type="molecule type" value="Genomic_DNA"/>
</dbReference>
<dbReference type="Proteomes" id="UP001054945">
    <property type="component" value="Unassembled WGS sequence"/>
</dbReference>
<keyword evidence="1" id="KW-1277">Toxin-antitoxin system</keyword>
<protein>
    <recommendedName>
        <fullName evidence="4">Type II toxin-antitoxin system mRNA interferase toxin, RelE/StbE family</fullName>
    </recommendedName>
</protein>
<keyword evidence="3" id="KW-1185">Reference proteome</keyword>
<name>A0AAV4XLT5_CAEEX</name>
<dbReference type="SUPFAM" id="SSF143011">
    <property type="entry name" value="RelE-like"/>
    <property type="match status" value="1"/>
</dbReference>
<evidence type="ECO:0000313" key="3">
    <source>
        <dbReference type="Proteomes" id="UP001054945"/>
    </source>
</evidence>
<proteinExistence type="predicted"/>
<dbReference type="Gene3D" id="3.30.2310.20">
    <property type="entry name" value="RelE-like"/>
    <property type="match status" value="1"/>
</dbReference>